<evidence type="ECO:0000256" key="1">
    <source>
        <dbReference type="ARBA" id="ARBA00023015"/>
    </source>
</evidence>
<gene>
    <name evidence="5" type="ORF">DFP86_10174</name>
</gene>
<evidence type="ECO:0000256" key="2">
    <source>
        <dbReference type="ARBA" id="ARBA00023125"/>
    </source>
</evidence>
<feature type="domain" description="HTH gntR-type" evidence="4">
    <location>
        <begin position="28"/>
        <end position="96"/>
    </location>
</feature>
<comment type="caution">
    <text evidence="5">The sequence shown here is derived from an EMBL/GenBank/DDBJ whole genome shotgun (WGS) entry which is preliminary data.</text>
</comment>
<dbReference type="CDD" id="cd07377">
    <property type="entry name" value="WHTH_GntR"/>
    <property type="match status" value="1"/>
</dbReference>
<dbReference type="Pfam" id="PF00392">
    <property type="entry name" value="GntR"/>
    <property type="match status" value="1"/>
</dbReference>
<dbReference type="InterPro" id="IPR036390">
    <property type="entry name" value="WH_DNA-bd_sf"/>
</dbReference>
<dbReference type="InterPro" id="IPR011663">
    <property type="entry name" value="UTRA"/>
</dbReference>
<keyword evidence="3" id="KW-0804">Transcription</keyword>
<dbReference type="PANTHER" id="PTHR44846:SF1">
    <property type="entry name" value="MANNOSYL-D-GLYCERATE TRANSPORT_METABOLISM SYSTEM REPRESSOR MNGR-RELATED"/>
    <property type="match status" value="1"/>
</dbReference>
<proteinExistence type="predicted"/>
<dbReference type="InterPro" id="IPR000524">
    <property type="entry name" value="Tscrpt_reg_HTH_GntR"/>
</dbReference>
<dbReference type="GO" id="GO:0003700">
    <property type="term" value="F:DNA-binding transcription factor activity"/>
    <property type="evidence" value="ECO:0007669"/>
    <property type="project" value="InterPro"/>
</dbReference>
<keyword evidence="2" id="KW-0238">DNA-binding</keyword>
<organism evidence="5 6">
    <name type="scientific">Paludibacterium purpuratum</name>
    <dbReference type="NCBI Taxonomy" id="1144873"/>
    <lineage>
        <taxon>Bacteria</taxon>
        <taxon>Pseudomonadati</taxon>
        <taxon>Pseudomonadota</taxon>
        <taxon>Betaproteobacteria</taxon>
        <taxon>Neisseriales</taxon>
        <taxon>Chromobacteriaceae</taxon>
        <taxon>Paludibacterium</taxon>
    </lineage>
</organism>
<evidence type="ECO:0000313" key="5">
    <source>
        <dbReference type="EMBL" id="TDR82685.1"/>
    </source>
</evidence>
<name>A0A4R7BF68_9NEIS</name>
<dbReference type="InterPro" id="IPR036388">
    <property type="entry name" value="WH-like_DNA-bd_sf"/>
</dbReference>
<dbReference type="Gene3D" id="1.10.10.10">
    <property type="entry name" value="Winged helix-like DNA-binding domain superfamily/Winged helix DNA-binding domain"/>
    <property type="match status" value="1"/>
</dbReference>
<dbReference type="SUPFAM" id="SSF46785">
    <property type="entry name" value="Winged helix' DNA-binding domain"/>
    <property type="match status" value="1"/>
</dbReference>
<evidence type="ECO:0000259" key="4">
    <source>
        <dbReference type="PROSITE" id="PS50949"/>
    </source>
</evidence>
<keyword evidence="1" id="KW-0805">Transcription regulation</keyword>
<dbReference type="EMBL" id="SNZP01000001">
    <property type="protein sequence ID" value="TDR82685.1"/>
    <property type="molecule type" value="Genomic_DNA"/>
</dbReference>
<dbReference type="Proteomes" id="UP000295611">
    <property type="component" value="Unassembled WGS sequence"/>
</dbReference>
<protein>
    <submittedName>
        <fullName evidence="5">GntR family transcriptional regulator</fullName>
    </submittedName>
</protein>
<accession>A0A4R7BF68</accession>
<dbReference type="FunFam" id="1.10.10.10:FF:000079">
    <property type="entry name" value="GntR family transcriptional regulator"/>
    <property type="match status" value="1"/>
</dbReference>
<dbReference type="AlphaFoldDB" id="A0A4R7BF68"/>
<reference evidence="5 6" key="1">
    <citation type="submission" date="2019-03" db="EMBL/GenBank/DDBJ databases">
        <title>Genomic Encyclopedia of Type Strains, Phase III (KMG-III): the genomes of soil and plant-associated and newly described type strains.</title>
        <authorList>
            <person name="Whitman W."/>
        </authorList>
    </citation>
    <scope>NUCLEOTIDE SEQUENCE [LARGE SCALE GENOMIC DNA]</scope>
    <source>
        <strain evidence="5 6">CECT 8976</strain>
    </source>
</reference>
<dbReference type="PROSITE" id="PS50949">
    <property type="entry name" value="HTH_GNTR"/>
    <property type="match status" value="1"/>
</dbReference>
<dbReference type="SMART" id="SM00345">
    <property type="entry name" value="HTH_GNTR"/>
    <property type="match status" value="1"/>
</dbReference>
<evidence type="ECO:0000313" key="6">
    <source>
        <dbReference type="Proteomes" id="UP000295611"/>
    </source>
</evidence>
<dbReference type="SUPFAM" id="SSF64288">
    <property type="entry name" value="Chorismate lyase-like"/>
    <property type="match status" value="1"/>
</dbReference>
<dbReference type="InterPro" id="IPR028978">
    <property type="entry name" value="Chorismate_lyase_/UTRA_dom_sf"/>
</dbReference>
<dbReference type="GO" id="GO:0045892">
    <property type="term" value="P:negative regulation of DNA-templated transcription"/>
    <property type="evidence" value="ECO:0007669"/>
    <property type="project" value="TreeGrafter"/>
</dbReference>
<sequence length="262" mass="29004">MSYIRLVFTLDLFGDKKTGMMRNTLRRLPLYAQIKSVLIRRIVDGEWQANQALPSEWELAAELDVSQGTVRKALGELVTQGVLYRRQGRGTFVAEVASDWGAGYLVTPGLLNEKPDELVLELLGCSRGNAPDEVAQVLGLRRGAPVIRVRQLWRLSGLAVALDDAYLPAEPFDGLDARSIRQCGGGVYVTLQRRFGVRLRVTGEQLRAVMLGREDAAMLGVAPDQPVLSQLRVSATMEGEPLEWRQRICLTDSLAFTTGRQP</sequence>
<dbReference type="Gene3D" id="3.40.1410.10">
    <property type="entry name" value="Chorismate lyase-like"/>
    <property type="match status" value="1"/>
</dbReference>
<dbReference type="GO" id="GO:0003677">
    <property type="term" value="F:DNA binding"/>
    <property type="evidence" value="ECO:0007669"/>
    <property type="project" value="UniProtKB-KW"/>
</dbReference>
<evidence type="ECO:0000256" key="3">
    <source>
        <dbReference type="ARBA" id="ARBA00023163"/>
    </source>
</evidence>
<keyword evidence="6" id="KW-1185">Reference proteome</keyword>
<dbReference type="PANTHER" id="PTHR44846">
    <property type="entry name" value="MANNOSYL-D-GLYCERATE TRANSPORT/METABOLISM SYSTEM REPRESSOR MNGR-RELATED"/>
    <property type="match status" value="1"/>
</dbReference>
<dbReference type="SMART" id="SM00866">
    <property type="entry name" value="UTRA"/>
    <property type="match status" value="1"/>
</dbReference>
<dbReference type="Pfam" id="PF07702">
    <property type="entry name" value="UTRA"/>
    <property type="match status" value="1"/>
</dbReference>
<dbReference type="PRINTS" id="PR00035">
    <property type="entry name" value="HTHGNTR"/>
</dbReference>
<dbReference type="InterPro" id="IPR050679">
    <property type="entry name" value="Bact_HTH_transcr_reg"/>
</dbReference>